<accession>A0A381WSQ5</accession>
<evidence type="ECO:0000256" key="3">
    <source>
        <dbReference type="ARBA" id="ARBA00022898"/>
    </source>
</evidence>
<evidence type="ECO:0000256" key="2">
    <source>
        <dbReference type="ARBA" id="ARBA00005517"/>
    </source>
</evidence>
<organism evidence="4">
    <name type="scientific">marine metagenome</name>
    <dbReference type="NCBI Taxonomy" id="408172"/>
    <lineage>
        <taxon>unclassified sequences</taxon>
        <taxon>metagenomes</taxon>
        <taxon>ecological metagenomes</taxon>
    </lineage>
</organism>
<dbReference type="InterPro" id="IPR036052">
    <property type="entry name" value="TrpB-like_PALP_sf"/>
</dbReference>
<name>A0A381WSQ5_9ZZZZ</name>
<comment type="cofactor">
    <cofactor evidence="1">
        <name>pyridoxal 5'-phosphate</name>
        <dbReference type="ChEBI" id="CHEBI:597326"/>
    </cofactor>
</comment>
<keyword evidence="3" id="KW-0663">Pyridoxal phosphate</keyword>
<evidence type="ECO:0000256" key="1">
    <source>
        <dbReference type="ARBA" id="ARBA00001933"/>
    </source>
</evidence>
<dbReference type="PANTHER" id="PTHR42690:SF1">
    <property type="entry name" value="THREONINE SYNTHASE-LIKE 2"/>
    <property type="match status" value="1"/>
</dbReference>
<dbReference type="InterPro" id="IPR004450">
    <property type="entry name" value="Thr_synthase-like"/>
</dbReference>
<dbReference type="EMBL" id="UINC01012690">
    <property type="protein sequence ID" value="SVA55278.1"/>
    <property type="molecule type" value="Genomic_DNA"/>
</dbReference>
<comment type="similarity">
    <text evidence="2">Belongs to the threonine synthase family.</text>
</comment>
<dbReference type="PANTHER" id="PTHR42690">
    <property type="entry name" value="THREONINE SYNTHASE FAMILY MEMBER"/>
    <property type="match status" value="1"/>
</dbReference>
<dbReference type="AlphaFoldDB" id="A0A381WSQ5"/>
<sequence>RVSAIQEKQLTTLGGNITALEIDGSFDDCQRMVKTAFQDIDLRNRLSLSSANSINMARLLPQSVYYSWAWKLYGKNKPIIFSVPSGNFGNLTGGLLANRMGVPVEKFIAATNANDTFPHFLSSGTIQHQDAVQTISNAMDVGVPSNLDRIQNLFHDDVNQVKVDISSWSFPDKDTKESIRNIQNEFGYLIDPHTAVGVLGLNKYRNETNSKTKGVVLSTAHPGKFADVIEPIIGNKTALPDSLQIAMKKEKNSIKMPKQFSDLKEYLLAV</sequence>
<dbReference type="Pfam" id="PF24857">
    <property type="entry name" value="THR4_C"/>
    <property type="match status" value="1"/>
</dbReference>
<gene>
    <name evidence="4" type="ORF">METZ01_LOCUS108132</name>
</gene>
<evidence type="ECO:0000313" key="4">
    <source>
        <dbReference type="EMBL" id="SVA55278.1"/>
    </source>
</evidence>
<dbReference type="Gene3D" id="3.40.50.1100">
    <property type="match status" value="3"/>
</dbReference>
<dbReference type="NCBIfam" id="TIGR00260">
    <property type="entry name" value="thrC"/>
    <property type="match status" value="1"/>
</dbReference>
<dbReference type="SUPFAM" id="SSF53686">
    <property type="entry name" value="Tryptophan synthase beta subunit-like PLP-dependent enzymes"/>
    <property type="match status" value="1"/>
</dbReference>
<feature type="non-terminal residue" evidence="4">
    <location>
        <position position="1"/>
    </location>
</feature>
<protein>
    <submittedName>
        <fullName evidence="4">Uncharacterized protein</fullName>
    </submittedName>
</protein>
<reference evidence="4" key="1">
    <citation type="submission" date="2018-05" db="EMBL/GenBank/DDBJ databases">
        <authorList>
            <person name="Lanie J.A."/>
            <person name="Ng W.-L."/>
            <person name="Kazmierczak K.M."/>
            <person name="Andrzejewski T.M."/>
            <person name="Davidsen T.M."/>
            <person name="Wayne K.J."/>
            <person name="Tettelin H."/>
            <person name="Glass J.I."/>
            <person name="Rusch D."/>
            <person name="Podicherti R."/>
            <person name="Tsui H.-C.T."/>
            <person name="Winkler M.E."/>
        </authorList>
    </citation>
    <scope>NUCLEOTIDE SEQUENCE</scope>
</reference>
<dbReference type="InterPro" id="IPR051166">
    <property type="entry name" value="Threonine_Synthase"/>
</dbReference>
<proteinExistence type="inferred from homology"/>